<gene>
    <name evidence="2" type="ORF">DL238_10580</name>
</gene>
<dbReference type="OrthoDB" id="7392086at2"/>
<comment type="caution">
    <text evidence="2">The sequence shown here is derived from an EMBL/GenBank/DDBJ whole genome shotgun (WGS) entry which is preliminary data.</text>
</comment>
<reference evidence="2 3" key="1">
    <citation type="submission" date="2018-07" db="EMBL/GenBank/DDBJ databases">
        <title>Erythrobacter nanhaiensis sp. nov., a novel member of the genus Erythrobacter isolated from the South China Sea.</title>
        <authorList>
            <person name="Chen X."/>
            <person name="Liu J."/>
        </authorList>
    </citation>
    <scope>NUCLEOTIDE SEQUENCE [LARGE SCALE GENOMIC DNA]</scope>
    <source>
        <strain evidence="2 3">S-5</strain>
    </source>
</reference>
<name>A0A395LU40_9SPHN</name>
<proteinExistence type="predicted"/>
<sequence>MRLAILLAVPFVMGFGPANQVPADTPQPLPFDMPGYSRPAPLATGDLGDFVKRATCRDTIEHTRQESGQPPLDERDSEAPAPMLYKAVDHDVDGCDVLVMANDTDDIRPVPEGGPAVIQPIKRK</sequence>
<evidence type="ECO:0000313" key="2">
    <source>
        <dbReference type="EMBL" id="RDS78000.1"/>
    </source>
</evidence>
<dbReference type="EMBL" id="QRBB01000001">
    <property type="protein sequence ID" value="RDS78000.1"/>
    <property type="molecule type" value="Genomic_DNA"/>
</dbReference>
<feature type="region of interest" description="Disordered" evidence="1">
    <location>
        <begin position="105"/>
        <end position="124"/>
    </location>
</feature>
<evidence type="ECO:0000313" key="3">
    <source>
        <dbReference type="Proteomes" id="UP000254101"/>
    </source>
</evidence>
<keyword evidence="3" id="KW-1185">Reference proteome</keyword>
<protein>
    <submittedName>
        <fullName evidence="2">Uncharacterized protein</fullName>
    </submittedName>
</protein>
<organism evidence="2 3">
    <name type="scientific">Alteriqipengyuania lutimaris</name>
    <dbReference type="NCBI Taxonomy" id="1538146"/>
    <lineage>
        <taxon>Bacteria</taxon>
        <taxon>Pseudomonadati</taxon>
        <taxon>Pseudomonadota</taxon>
        <taxon>Alphaproteobacteria</taxon>
        <taxon>Sphingomonadales</taxon>
        <taxon>Erythrobacteraceae</taxon>
        <taxon>Alteriqipengyuania</taxon>
    </lineage>
</organism>
<dbReference type="Proteomes" id="UP000254101">
    <property type="component" value="Unassembled WGS sequence"/>
</dbReference>
<evidence type="ECO:0000256" key="1">
    <source>
        <dbReference type="SAM" id="MobiDB-lite"/>
    </source>
</evidence>
<dbReference type="RefSeq" id="WP_115492229.1">
    <property type="nucleotide sequence ID" value="NZ_JACHWW010000001.1"/>
</dbReference>
<dbReference type="AlphaFoldDB" id="A0A395LU40"/>
<accession>A0A395LU40</accession>